<reference evidence="3" key="1">
    <citation type="journal article" date="2011" name="Genome Biol.">
        <title>Comparative and functional genomics provide insights into the pathogenicity of dermatophytic fungi.</title>
        <authorList>
            <person name="Burmester A."/>
            <person name="Shelest E."/>
            <person name="Gloeckner G."/>
            <person name="Heddergott C."/>
            <person name="Schindler S."/>
            <person name="Staib P."/>
            <person name="Heidel A."/>
            <person name="Felder M."/>
            <person name="Petzold A."/>
            <person name="Szafranski K."/>
            <person name="Feuermann M."/>
            <person name="Pedruzzi I."/>
            <person name="Priebe S."/>
            <person name="Groth M."/>
            <person name="Winkler R."/>
            <person name="Li W."/>
            <person name="Kniemeyer O."/>
            <person name="Schroeckh V."/>
            <person name="Hertweck C."/>
            <person name="Hube B."/>
            <person name="White T.C."/>
            <person name="Platzer M."/>
            <person name="Guthke R."/>
            <person name="Heitman J."/>
            <person name="Woestemeyer J."/>
            <person name="Zipfel P.F."/>
            <person name="Monod M."/>
            <person name="Brakhage A.A."/>
        </authorList>
    </citation>
    <scope>NUCLEOTIDE SEQUENCE [LARGE SCALE GENOMIC DNA]</scope>
    <source>
        <strain evidence="3">HKI 0517</strain>
    </source>
</reference>
<dbReference type="GeneID" id="9582543"/>
<feature type="compositionally biased region" description="Basic and acidic residues" evidence="1">
    <location>
        <begin position="1"/>
        <end position="15"/>
    </location>
</feature>
<gene>
    <name evidence="2" type="ORF">TRV_06919</name>
</gene>
<protein>
    <submittedName>
        <fullName evidence="2">Uncharacterized protein</fullName>
    </submittedName>
</protein>
<dbReference type="HOGENOM" id="CLU_2580512_0_0_1"/>
<dbReference type="KEGG" id="tve:TRV_06919"/>
<feature type="non-terminal residue" evidence="2">
    <location>
        <position position="1"/>
    </location>
</feature>
<accession>D4DIB1</accession>
<evidence type="ECO:0000256" key="1">
    <source>
        <dbReference type="SAM" id="MobiDB-lite"/>
    </source>
</evidence>
<feature type="region of interest" description="Disordered" evidence="1">
    <location>
        <begin position="1"/>
        <end position="21"/>
    </location>
</feature>
<proteinExistence type="predicted"/>
<comment type="caution">
    <text evidence="2">The sequence shown here is derived from an EMBL/GenBank/DDBJ whole genome shotgun (WGS) entry which is preliminary data.</text>
</comment>
<evidence type="ECO:0000313" key="3">
    <source>
        <dbReference type="Proteomes" id="UP000008383"/>
    </source>
</evidence>
<sequence>PAGRERKSNERDRKSSLQRTVEGVQKSPLVLLFPQLFILRLGEGFFLIYNHLLVPSLWTLFPPLSAFSYNTHTFTQKRKKP</sequence>
<name>D4DIB1_TRIVH</name>
<dbReference type="RefSeq" id="XP_003019054.1">
    <property type="nucleotide sequence ID" value="XM_003019008.1"/>
</dbReference>
<dbReference type="AlphaFoldDB" id="D4DIB1"/>
<keyword evidence="3" id="KW-1185">Reference proteome</keyword>
<organism evidence="2 3">
    <name type="scientific">Trichophyton verrucosum (strain HKI 0517)</name>
    <dbReference type="NCBI Taxonomy" id="663202"/>
    <lineage>
        <taxon>Eukaryota</taxon>
        <taxon>Fungi</taxon>
        <taxon>Dikarya</taxon>
        <taxon>Ascomycota</taxon>
        <taxon>Pezizomycotina</taxon>
        <taxon>Eurotiomycetes</taxon>
        <taxon>Eurotiomycetidae</taxon>
        <taxon>Onygenales</taxon>
        <taxon>Arthrodermataceae</taxon>
        <taxon>Trichophyton</taxon>
    </lineage>
</organism>
<dbReference type="Proteomes" id="UP000008383">
    <property type="component" value="Unassembled WGS sequence"/>
</dbReference>
<dbReference type="EMBL" id="ACYE01000401">
    <property type="protein sequence ID" value="EFE38409.1"/>
    <property type="molecule type" value="Genomic_DNA"/>
</dbReference>
<evidence type="ECO:0000313" key="2">
    <source>
        <dbReference type="EMBL" id="EFE38409.1"/>
    </source>
</evidence>